<feature type="transmembrane region" description="Helical" evidence="8">
    <location>
        <begin position="145"/>
        <end position="169"/>
    </location>
</feature>
<evidence type="ECO:0000256" key="8">
    <source>
        <dbReference type="RuleBase" id="RU361233"/>
    </source>
</evidence>
<sequence>MESRTMVKMEAFLRLCAMMLSILAACLVGLDSQTKLLFNTIERKATFRDLDALFVLVHVDSVVAGYNLLQLGRCFISARFEGSLKGSYLYLAWVCFLLDQIAVYVSFGANSAALQASVLAITGARSFQWMKLCNRYTRFCVQIGGALFCSYAASLFMAVISSISAFNLFRLYSPKQFLLLKFN</sequence>
<evidence type="ECO:0000259" key="9">
    <source>
        <dbReference type="Pfam" id="PF04535"/>
    </source>
</evidence>
<dbReference type="PROSITE" id="PS51257">
    <property type="entry name" value="PROKAR_LIPOPROTEIN"/>
    <property type="match status" value="1"/>
</dbReference>
<comment type="subcellular location">
    <subcellularLocation>
        <location evidence="1 8">Cell membrane</location>
        <topology evidence="1 8">Multi-pass membrane protein</topology>
    </subcellularLocation>
</comment>
<keyword evidence="5 8" id="KW-0812">Transmembrane</keyword>
<dbReference type="PANTHER" id="PTHR33573:SF30">
    <property type="entry name" value="CASP-LIKE PROTEIN 2C1-RELATED"/>
    <property type="match status" value="1"/>
</dbReference>
<evidence type="ECO:0000256" key="3">
    <source>
        <dbReference type="ARBA" id="ARBA00011489"/>
    </source>
</evidence>
<comment type="caution">
    <text evidence="10">The sequence shown here is derived from an EMBL/GenBank/DDBJ whole genome shotgun (WGS) entry which is preliminary data.</text>
</comment>
<evidence type="ECO:0000256" key="1">
    <source>
        <dbReference type="ARBA" id="ARBA00004651"/>
    </source>
</evidence>
<dbReference type="InterPro" id="IPR006702">
    <property type="entry name" value="CASP_dom"/>
</dbReference>
<keyword evidence="11" id="KW-1185">Reference proteome</keyword>
<comment type="similarity">
    <text evidence="2 8">Belongs to the Casparian strip membrane proteins (CASP) family.</text>
</comment>
<feature type="domain" description="Casparian strip membrane protein" evidence="9">
    <location>
        <begin position="5"/>
        <end position="156"/>
    </location>
</feature>
<dbReference type="GO" id="GO:0005886">
    <property type="term" value="C:plasma membrane"/>
    <property type="evidence" value="ECO:0007669"/>
    <property type="project" value="UniProtKB-SubCell"/>
</dbReference>
<keyword evidence="7 8" id="KW-0472">Membrane</keyword>
<keyword evidence="6 8" id="KW-1133">Transmembrane helix</keyword>
<dbReference type="InterPro" id="IPR006459">
    <property type="entry name" value="CASP/CASPL"/>
</dbReference>
<evidence type="ECO:0000256" key="6">
    <source>
        <dbReference type="ARBA" id="ARBA00022989"/>
    </source>
</evidence>
<evidence type="ECO:0000256" key="7">
    <source>
        <dbReference type="ARBA" id="ARBA00023136"/>
    </source>
</evidence>
<evidence type="ECO:0000256" key="5">
    <source>
        <dbReference type="ARBA" id="ARBA00022692"/>
    </source>
</evidence>
<dbReference type="AlphaFoldDB" id="A0AAP0REN4"/>
<protein>
    <recommendedName>
        <fullName evidence="8">CASP-like protein</fullName>
    </recommendedName>
</protein>
<evidence type="ECO:0000313" key="11">
    <source>
        <dbReference type="Proteomes" id="UP001415857"/>
    </source>
</evidence>
<comment type="caution">
    <text evidence="8">Lacks conserved residue(s) required for the propagation of feature annotation.</text>
</comment>
<reference evidence="10 11" key="1">
    <citation type="journal article" date="2024" name="Plant J.">
        <title>Genome sequences and population genomics reveal climatic adaptation and genomic divergence between two closely related sweetgum species.</title>
        <authorList>
            <person name="Xu W.Q."/>
            <person name="Ren C.Q."/>
            <person name="Zhang X.Y."/>
            <person name="Comes H.P."/>
            <person name="Liu X.H."/>
            <person name="Li Y.G."/>
            <person name="Kettle C.J."/>
            <person name="Jalonen R."/>
            <person name="Gaisberger H."/>
            <person name="Ma Y.Z."/>
            <person name="Qiu Y.X."/>
        </authorList>
    </citation>
    <scope>NUCLEOTIDE SEQUENCE [LARGE SCALE GENOMIC DNA]</scope>
    <source>
        <strain evidence="10">Hangzhou</strain>
    </source>
</reference>
<evidence type="ECO:0000256" key="2">
    <source>
        <dbReference type="ARBA" id="ARBA00007651"/>
    </source>
</evidence>
<dbReference type="PANTHER" id="PTHR33573">
    <property type="entry name" value="CASP-LIKE PROTEIN 4A4"/>
    <property type="match status" value="1"/>
</dbReference>
<evidence type="ECO:0000313" key="10">
    <source>
        <dbReference type="EMBL" id="KAK9275401.1"/>
    </source>
</evidence>
<organism evidence="10 11">
    <name type="scientific">Liquidambar formosana</name>
    <name type="common">Formosan gum</name>
    <dbReference type="NCBI Taxonomy" id="63359"/>
    <lineage>
        <taxon>Eukaryota</taxon>
        <taxon>Viridiplantae</taxon>
        <taxon>Streptophyta</taxon>
        <taxon>Embryophyta</taxon>
        <taxon>Tracheophyta</taxon>
        <taxon>Spermatophyta</taxon>
        <taxon>Magnoliopsida</taxon>
        <taxon>eudicotyledons</taxon>
        <taxon>Gunneridae</taxon>
        <taxon>Pentapetalae</taxon>
        <taxon>Saxifragales</taxon>
        <taxon>Altingiaceae</taxon>
        <taxon>Liquidambar</taxon>
    </lineage>
</organism>
<dbReference type="EMBL" id="JBBPBK010000011">
    <property type="protein sequence ID" value="KAK9275401.1"/>
    <property type="molecule type" value="Genomic_DNA"/>
</dbReference>
<dbReference type="Proteomes" id="UP001415857">
    <property type="component" value="Unassembled WGS sequence"/>
</dbReference>
<comment type="subunit">
    <text evidence="3 8">Homodimer and heterodimers.</text>
</comment>
<accession>A0AAP0REN4</accession>
<dbReference type="NCBIfam" id="TIGR01569">
    <property type="entry name" value="A_tha_TIGR01569"/>
    <property type="match status" value="1"/>
</dbReference>
<feature type="transmembrane region" description="Helical" evidence="8">
    <location>
        <begin position="12"/>
        <end position="30"/>
    </location>
</feature>
<evidence type="ECO:0000256" key="4">
    <source>
        <dbReference type="ARBA" id="ARBA00022475"/>
    </source>
</evidence>
<proteinExistence type="inferred from homology"/>
<dbReference type="Pfam" id="PF04535">
    <property type="entry name" value="CASP_dom"/>
    <property type="match status" value="1"/>
</dbReference>
<gene>
    <name evidence="10" type="ORF">L1049_022665</name>
</gene>
<keyword evidence="4 8" id="KW-1003">Cell membrane</keyword>
<name>A0AAP0REN4_LIQFO</name>